<dbReference type="PANTHER" id="PTHR43713:SF3">
    <property type="entry name" value="GLUTAMATE-1-SEMIALDEHYDE 2,1-AMINOMUTASE 1, CHLOROPLASTIC-RELATED"/>
    <property type="match status" value="1"/>
</dbReference>
<dbReference type="STRING" id="1392247.A0A3N4KRG8"/>
<dbReference type="OrthoDB" id="425114at2759"/>
<dbReference type="InterPro" id="IPR015421">
    <property type="entry name" value="PyrdxlP-dep_Trfase_major"/>
</dbReference>
<comment type="cofactor">
    <cofactor evidence="1">
        <name>pyridoxal 5'-phosphate</name>
        <dbReference type="ChEBI" id="CHEBI:597326"/>
    </cofactor>
</comment>
<dbReference type="InterPro" id="IPR005814">
    <property type="entry name" value="Aminotrans_3"/>
</dbReference>
<dbReference type="InterPro" id="IPR015424">
    <property type="entry name" value="PyrdxlP-dep_Trfase"/>
</dbReference>
<evidence type="ECO:0000256" key="1">
    <source>
        <dbReference type="ARBA" id="ARBA00001933"/>
    </source>
</evidence>
<protein>
    <submittedName>
        <fullName evidence="4">Putative acetylornithine aminotransferase</fullName>
    </submittedName>
</protein>
<accession>A0A3N4KRG8</accession>
<dbReference type="InterPro" id="IPR015422">
    <property type="entry name" value="PyrdxlP-dep_Trfase_small"/>
</dbReference>
<name>A0A3N4KRG8_9PEZI</name>
<dbReference type="AlphaFoldDB" id="A0A3N4KRG8"/>
<evidence type="ECO:0000313" key="5">
    <source>
        <dbReference type="Proteomes" id="UP000277580"/>
    </source>
</evidence>
<reference evidence="4 5" key="1">
    <citation type="journal article" date="2018" name="Nat. Ecol. Evol.">
        <title>Pezizomycetes genomes reveal the molecular basis of ectomycorrhizal truffle lifestyle.</title>
        <authorList>
            <person name="Murat C."/>
            <person name="Payen T."/>
            <person name="Noel B."/>
            <person name="Kuo A."/>
            <person name="Morin E."/>
            <person name="Chen J."/>
            <person name="Kohler A."/>
            <person name="Krizsan K."/>
            <person name="Balestrini R."/>
            <person name="Da Silva C."/>
            <person name="Montanini B."/>
            <person name="Hainaut M."/>
            <person name="Levati E."/>
            <person name="Barry K.W."/>
            <person name="Belfiori B."/>
            <person name="Cichocki N."/>
            <person name="Clum A."/>
            <person name="Dockter R.B."/>
            <person name="Fauchery L."/>
            <person name="Guy J."/>
            <person name="Iotti M."/>
            <person name="Le Tacon F."/>
            <person name="Lindquist E.A."/>
            <person name="Lipzen A."/>
            <person name="Malagnac F."/>
            <person name="Mello A."/>
            <person name="Molinier V."/>
            <person name="Miyauchi S."/>
            <person name="Poulain J."/>
            <person name="Riccioni C."/>
            <person name="Rubini A."/>
            <person name="Sitrit Y."/>
            <person name="Splivallo R."/>
            <person name="Traeger S."/>
            <person name="Wang M."/>
            <person name="Zifcakova L."/>
            <person name="Wipf D."/>
            <person name="Zambonelli A."/>
            <person name="Paolocci F."/>
            <person name="Nowrousian M."/>
            <person name="Ottonello S."/>
            <person name="Baldrian P."/>
            <person name="Spatafora J.W."/>
            <person name="Henrissat B."/>
            <person name="Nagy L.G."/>
            <person name="Aury J.M."/>
            <person name="Wincker P."/>
            <person name="Grigoriev I.V."/>
            <person name="Bonfante P."/>
            <person name="Martin F.M."/>
        </authorList>
    </citation>
    <scope>NUCLEOTIDE SEQUENCE [LARGE SCALE GENOMIC DNA]</scope>
    <source>
        <strain evidence="4 5">CCBAS932</strain>
    </source>
</reference>
<keyword evidence="2 3" id="KW-0663">Pyridoxal phosphate</keyword>
<comment type="similarity">
    <text evidence="3">Belongs to the class-III pyridoxal-phosphate-dependent aminotransferase family.</text>
</comment>
<evidence type="ECO:0000256" key="3">
    <source>
        <dbReference type="RuleBase" id="RU003560"/>
    </source>
</evidence>
<dbReference type="InParanoid" id="A0A3N4KRG8"/>
<keyword evidence="4" id="KW-0032">Aminotransferase</keyword>
<dbReference type="PANTHER" id="PTHR43713">
    <property type="entry name" value="GLUTAMATE-1-SEMIALDEHYDE 2,1-AMINOMUTASE"/>
    <property type="match status" value="1"/>
</dbReference>
<gene>
    <name evidence="4" type="ORF">P167DRAFT_535479</name>
</gene>
<keyword evidence="4" id="KW-0808">Transferase</keyword>
<dbReference type="EMBL" id="ML119125">
    <property type="protein sequence ID" value="RPB13086.1"/>
    <property type="molecule type" value="Genomic_DNA"/>
</dbReference>
<evidence type="ECO:0000256" key="2">
    <source>
        <dbReference type="ARBA" id="ARBA00022898"/>
    </source>
</evidence>
<dbReference type="Pfam" id="PF00202">
    <property type="entry name" value="Aminotran_3"/>
    <property type="match status" value="1"/>
</dbReference>
<keyword evidence="5" id="KW-1185">Reference proteome</keyword>
<dbReference type="Gene3D" id="3.90.1150.10">
    <property type="entry name" value="Aspartate Aminotransferase, domain 1"/>
    <property type="match status" value="1"/>
</dbReference>
<dbReference type="Proteomes" id="UP000277580">
    <property type="component" value="Unassembled WGS sequence"/>
</dbReference>
<organism evidence="4 5">
    <name type="scientific">Morchella conica CCBAS932</name>
    <dbReference type="NCBI Taxonomy" id="1392247"/>
    <lineage>
        <taxon>Eukaryota</taxon>
        <taxon>Fungi</taxon>
        <taxon>Dikarya</taxon>
        <taxon>Ascomycota</taxon>
        <taxon>Pezizomycotina</taxon>
        <taxon>Pezizomycetes</taxon>
        <taxon>Pezizales</taxon>
        <taxon>Morchellaceae</taxon>
        <taxon>Morchella</taxon>
    </lineage>
</organism>
<proteinExistence type="inferred from homology"/>
<dbReference type="GO" id="GO:0030170">
    <property type="term" value="F:pyridoxal phosphate binding"/>
    <property type="evidence" value="ECO:0007669"/>
    <property type="project" value="InterPro"/>
</dbReference>
<dbReference type="GO" id="GO:0008483">
    <property type="term" value="F:transaminase activity"/>
    <property type="evidence" value="ECO:0007669"/>
    <property type="project" value="UniProtKB-KW"/>
</dbReference>
<sequence>MFTALSTAVEALKAHYTTSNPISHAQHNSRLSHLPAGNTRSLLSYPPFPLCVRSAAGATITSVDGAAYTDFLCEYSAGLFGHSHPVILAALRNALDNGVNFGAVNELEGELAAALRARFEIDKIRFTNSATEASIMALAVAKVYTGRKKILVFSGGYHGGPLGFAGGVSAPHNIPHEYVIAPYDDIPRTAAQLSQLPPDTLAAVLVEPMLGSGGCIPASIEFLQYLRTAATELGAVLIFDEAMTSRLHWGGLQKKLDIKPDMTVLGKYLAGGMSFGAFGGRGEIMELFSGRLTHAGTFNNNVLSMAGGVAAGLLTAQILDAMNVLGDEMRVKVEGVLEGKTGGKVGISGMGSLMAFKYSGRDEVETGLVRELMFFHLLGEGLYIAYRGFMSLSIVHERSHVDAFVGAVERFVKKYGEMLRE</sequence>
<dbReference type="SUPFAM" id="SSF53383">
    <property type="entry name" value="PLP-dependent transferases"/>
    <property type="match status" value="1"/>
</dbReference>
<dbReference type="Gene3D" id="3.40.640.10">
    <property type="entry name" value="Type I PLP-dependent aspartate aminotransferase-like (Major domain)"/>
    <property type="match status" value="1"/>
</dbReference>
<evidence type="ECO:0000313" key="4">
    <source>
        <dbReference type="EMBL" id="RPB13086.1"/>
    </source>
</evidence>